<evidence type="ECO:0000313" key="10">
    <source>
        <dbReference type="Proteomes" id="UP000694395"/>
    </source>
</evidence>
<dbReference type="InterPro" id="IPR036390">
    <property type="entry name" value="WH_DNA-bd_sf"/>
</dbReference>
<keyword evidence="3 5" id="KW-0238">DNA-binding</keyword>
<dbReference type="GO" id="GO:0000981">
    <property type="term" value="F:DNA-binding transcription factor activity, RNA polymerase II-specific"/>
    <property type="evidence" value="ECO:0007669"/>
    <property type="project" value="TreeGrafter"/>
</dbReference>
<dbReference type="SUPFAM" id="SSF144074">
    <property type="entry name" value="E2F-DP heterodimerization region"/>
    <property type="match status" value="1"/>
</dbReference>
<evidence type="ECO:0000259" key="8">
    <source>
        <dbReference type="SMART" id="SM01372"/>
    </source>
</evidence>
<dbReference type="Ensembl" id="ENSOMYT00000037544.2">
    <property type="protein sequence ID" value="ENSOMYP00000034426.1"/>
    <property type="gene ID" value="ENSOMYG00000016048.2"/>
</dbReference>
<dbReference type="InterPro" id="IPR003316">
    <property type="entry name" value="E2F_WHTH_DNA-bd_dom"/>
</dbReference>
<dbReference type="InterPro" id="IPR037241">
    <property type="entry name" value="E2F-DP_heterodim"/>
</dbReference>
<evidence type="ECO:0000256" key="4">
    <source>
        <dbReference type="ARBA" id="ARBA00023163"/>
    </source>
</evidence>
<sequence length="398" mass="42877">MELESGRTELGAMGDSLQPQTPSRHEKSLGLLTTKFVTLLQEAKDGVLDLKAAADTLAVRQKRRIYDITNVLEGIGLIEKKSKNSIQWKGVGPGCNTREIADKLIDLKAELDDLDKREHELDQQRVWVQQSIKNVTDDSQNSPMAYVKHEDLCSAFKGDTLLAIRAPTGTQLEVPIPESVLNGQKKYQIRLKSSAGPIEVLLVNKDPSSPSPVVLPVPPPEDMLQSLPVPAAANPKPAPAAPNQPLTPSSNPSSATLSPASTATTNQAVTTAVSSKNVSTLTVSTPTTNTTAQPTTLLDTQPLQSSASLDGFSSSSSAIFGSIKTDPSELLDFPKELSDMFDPSKEIMSADLLEELMSSEVFSPLLRLSPPPGDHDYIYNLDETEGLCDLFDVPILNL</sequence>
<dbReference type="Gene3D" id="6.10.250.540">
    <property type="match status" value="1"/>
</dbReference>
<accession>A0A8C7QBN1</accession>
<protein>
    <submittedName>
        <fullName evidence="9">E2F transcription factor 4</fullName>
    </submittedName>
</protein>
<dbReference type="Gene3D" id="1.10.10.10">
    <property type="entry name" value="Winged helix-like DNA-binding domain superfamily/Winged helix DNA-binding domain"/>
    <property type="match status" value="1"/>
</dbReference>
<name>A0A8C7QBN1_ONCMY</name>
<reference evidence="9" key="1">
    <citation type="submission" date="2020-07" db="EMBL/GenBank/DDBJ databases">
        <title>A long reads based de novo assembly of the rainbow trout Arlee double haploid line genome.</title>
        <authorList>
            <person name="Gao G."/>
            <person name="Palti Y."/>
        </authorList>
    </citation>
    <scope>NUCLEOTIDE SEQUENCE [LARGE SCALE GENOMIC DNA]</scope>
</reference>
<dbReference type="GO" id="GO:0090575">
    <property type="term" value="C:RNA polymerase II transcription regulator complex"/>
    <property type="evidence" value="ECO:0007669"/>
    <property type="project" value="TreeGrafter"/>
</dbReference>
<evidence type="ECO:0000256" key="3">
    <source>
        <dbReference type="ARBA" id="ARBA00023125"/>
    </source>
</evidence>
<dbReference type="InterPro" id="IPR015633">
    <property type="entry name" value="E2F"/>
</dbReference>
<evidence type="ECO:0000256" key="7">
    <source>
        <dbReference type="SAM" id="MobiDB-lite"/>
    </source>
</evidence>
<dbReference type="AlphaFoldDB" id="A0A8C7QBN1"/>
<dbReference type="KEGG" id="omy:110523599"/>
<dbReference type="PANTHER" id="PTHR12081">
    <property type="entry name" value="TRANSCRIPTION FACTOR E2F"/>
    <property type="match status" value="1"/>
</dbReference>
<evidence type="ECO:0000256" key="5">
    <source>
        <dbReference type="RuleBase" id="RU003796"/>
    </source>
</evidence>
<dbReference type="InterPro" id="IPR036388">
    <property type="entry name" value="WH-like_DNA-bd_sf"/>
</dbReference>
<feature type="region of interest" description="Disordered" evidence="7">
    <location>
        <begin position="203"/>
        <end position="277"/>
    </location>
</feature>
<dbReference type="FunFam" id="1.10.10.10:FF:000008">
    <property type="entry name" value="E2F transcription factor 1"/>
    <property type="match status" value="1"/>
</dbReference>
<dbReference type="GeneID" id="110523599"/>
<organism evidence="9 10">
    <name type="scientific">Oncorhynchus mykiss</name>
    <name type="common">Rainbow trout</name>
    <name type="synonym">Salmo gairdneri</name>
    <dbReference type="NCBI Taxonomy" id="8022"/>
    <lineage>
        <taxon>Eukaryota</taxon>
        <taxon>Metazoa</taxon>
        <taxon>Chordata</taxon>
        <taxon>Craniata</taxon>
        <taxon>Vertebrata</taxon>
        <taxon>Euteleostomi</taxon>
        <taxon>Actinopterygii</taxon>
        <taxon>Neopterygii</taxon>
        <taxon>Teleostei</taxon>
        <taxon>Protacanthopterygii</taxon>
        <taxon>Salmoniformes</taxon>
        <taxon>Salmonidae</taxon>
        <taxon>Salmoninae</taxon>
        <taxon>Oncorhynchus</taxon>
    </lineage>
</organism>
<dbReference type="CTD" id="1874"/>
<dbReference type="Pfam" id="PF16421">
    <property type="entry name" value="E2F_CC-MB"/>
    <property type="match status" value="1"/>
</dbReference>
<dbReference type="Pfam" id="PF02319">
    <property type="entry name" value="WHD_E2F_TDP"/>
    <property type="match status" value="1"/>
</dbReference>
<dbReference type="RefSeq" id="XP_021458133.1">
    <property type="nucleotide sequence ID" value="XM_021602458.2"/>
</dbReference>
<feature type="compositionally biased region" description="Pro residues" evidence="7">
    <location>
        <begin position="209"/>
        <end position="221"/>
    </location>
</feature>
<dbReference type="PANTHER" id="PTHR12081:SF42">
    <property type="entry name" value="TRANSCRIPTION FACTOR E2F4"/>
    <property type="match status" value="1"/>
</dbReference>
<dbReference type="GO" id="GO:0046983">
    <property type="term" value="F:protein dimerization activity"/>
    <property type="evidence" value="ECO:0007669"/>
    <property type="project" value="InterPro"/>
</dbReference>
<reference evidence="9" key="3">
    <citation type="submission" date="2025-09" db="UniProtKB">
        <authorList>
            <consortium name="Ensembl"/>
        </authorList>
    </citation>
    <scope>IDENTIFICATION</scope>
</reference>
<keyword evidence="4 5" id="KW-0804">Transcription</keyword>
<proteinExistence type="inferred from homology"/>
<comment type="similarity">
    <text evidence="1 5">Belongs to the E2F/DP family.</text>
</comment>
<keyword evidence="2 5" id="KW-0805">Transcription regulation</keyword>
<evidence type="ECO:0000256" key="6">
    <source>
        <dbReference type="SAM" id="Coils"/>
    </source>
</evidence>
<dbReference type="GeneTree" id="ENSGT00940000156252"/>
<dbReference type="SMART" id="SM01372">
    <property type="entry name" value="E2F_TDP"/>
    <property type="match status" value="1"/>
</dbReference>
<dbReference type="Proteomes" id="UP000694395">
    <property type="component" value="Chromosome 1"/>
</dbReference>
<evidence type="ECO:0000313" key="9">
    <source>
        <dbReference type="Ensembl" id="ENSOMYP00000034426.1"/>
    </source>
</evidence>
<dbReference type="GO" id="GO:0000978">
    <property type="term" value="F:RNA polymerase II cis-regulatory region sequence-specific DNA binding"/>
    <property type="evidence" value="ECO:0007669"/>
    <property type="project" value="InterPro"/>
</dbReference>
<dbReference type="SUPFAM" id="SSF46785">
    <property type="entry name" value="Winged helix' DNA-binding domain"/>
    <property type="match status" value="1"/>
</dbReference>
<feature type="coiled-coil region" evidence="6">
    <location>
        <begin position="97"/>
        <end position="124"/>
    </location>
</feature>
<keyword evidence="5" id="KW-0539">Nucleus</keyword>
<keyword evidence="10" id="KW-1185">Reference proteome</keyword>
<dbReference type="InterPro" id="IPR032198">
    <property type="entry name" value="E2F_CC-MB"/>
</dbReference>
<feature type="compositionally biased region" description="Low complexity" evidence="7">
    <location>
        <begin position="246"/>
        <end position="277"/>
    </location>
</feature>
<feature type="region of interest" description="Disordered" evidence="7">
    <location>
        <begin position="1"/>
        <end position="25"/>
    </location>
</feature>
<dbReference type="OrthoDB" id="1743261at2759"/>
<keyword evidence="6" id="KW-0175">Coiled coil</keyword>
<feature type="domain" description="E2F/DP family winged-helix DNA-binding" evidence="8">
    <location>
        <begin position="24"/>
        <end position="90"/>
    </location>
</feature>
<reference evidence="9" key="2">
    <citation type="submission" date="2025-08" db="UniProtKB">
        <authorList>
            <consortium name="Ensembl"/>
        </authorList>
    </citation>
    <scope>IDENTIFICATION</scope>
</reference>
<evidence type="ECO:0000256" key="1">
    <source>
        <dbReference type="ARBA" id="ARBA00010940"/>
    </source>
</evidence>
<comment type="subcellular location">
    <subcellularLocation>
        <location evidence="5">Nucleus</location>
    </subcellularLocation>
</comment>
<evidence type="ECO:0000256" key="2">
    <source>
        <dbReference type="ARBA" id="ARBA00023015"/>
    </source>
</evidence>
<dbReference type="CDD" id="cd14660">
    <property type="entry name" value="E2F_DD"/>
    <property type="match status" value="1"/>
</dbReference>